<keyword evidence="3" id="KW-1185">Reference proteome</keyword>
<dbReference type="Pfam" id="PF13873">
    <property type="entry name" value="Myb_DNA-bind_5"/>
    <property type="match status" value="1"/>
</dbReference>
<feature type="compositionally biased region" description="Basic and acidic residues" evidence="1">
    <location>
        <begin position="1"/>
        <end position="17"/>
    </location>
</feature>
<dbReference type="InterPro" id="IPR001005">
    <property type="entry name" value="SANT/Myb"/>
</dbReference>
<dbReference type="OrthoDB" id="9907912at2759"/>
<gene>
    <name evidence="4 5" type="primary">LOC115466273</name>
</gene>
<dbReference type="RefSeq" id="XP_030053288.1">
    <property type="nucleotide sequence ID" value="XM_030197428.1"/>
</dbReference>
<feature type="region of interest" description="Disordered" evidence="1">
    <location>
        <begin position="1"/>
        <end position="30"/>
    </location>
</feature>
<accession>A0A6P7XLA0</accession>
<dbReference type="Proteomes" id="UP000515156">
    <property type="component" value="Chromosome 3"/>
</dbReference>
<evidence type="ECO:0000256" key="1">
    <source>
        <dbReference type="SAM" id="MobiDB-lite"/>
    </source>
</evidence>
<name>A0A6P7XLA0_9AMPH</name>
<dbReference type="PROSITE" id="PS50090">
    <property type="entry name" value="MYB_LIKE"/>
    <property type="match status" value="1"/>
</dbReference>
<feature type="region of interest" description="Disordered" evidence="1">
    <location>
        <begin position="219"/>
        <end position="269"/>
    </location>
</feature>
<organism evidence="3 5">
    <name type="scientific">Microcaecilia unicolor</name>
    <dbReference type="NCBI Taxonomy" id="1415580"/>
    <lineage>
        <taxon>Eukaryota</taxon>
        <taxon>Metazoa</taxon>
        <taxon>Chordata</taxon>
        <taxon>Craniata</taxon>
        <taxon>Vertebrata</taxon>
        <taxon>Euteleostomi</taxon>
        <taxon>Amphibia</taxon>
        <taxon>Gymnophiona</taxon>
        <taxon>Siphonopidae</taxon>
        <taxon>Microcaecilia</taxon>
    </lineage>
</organism>
<reference evidence="4 5" key="1">
    <citation type="submission" date="2025-04" db="UniProtKB">
        <authorList>
            <consortium name="RefSeq"/>
        </authorList>
    </citation>
    <scope>IDENTIFICATION</scope>
</reference>
<feature type="compositionally biased region" description="Polar residues" evidence="1">
    <location>
        <begin position="442"/>
        <end position="459"/>
    </location>
</feature>
<feature type="region of interest" description="Disordered" evidence="1">
    <location>
        <begin position="282"/>
        <end position="302"/>
    </location>
</feature>
<dbReference type="GeneID" id="115466273"/>
<dbReference type="GO" id="GO:0005634">
    <property type="term" value="C:nucleus"/>
    <property type="evidence" value="ECO:0007669"/>
    <property type="project" value="TreeGrafter"/>
</dbReference>
<dbReference type="CDD" id="cd00167">
    <property type="entry name" value="SANT"/>
    <property type="match status" value="1"/>
</dbReference>
<feature type="region of interest" description="Disordered" evidence="1">
    <location>
        <begin position="74"/>
        <end position="99"/>
    </location>
</feature>
<evidence type="ECO:0000259" key="2">
    <source>
        <dbReference type="PROSITE" id="PS50090"/>
    </source>
</evidence>
<dbReference type="PANTHER" id="PTHR23098">
    <property type="entry name" value="AGAP001331-PA-RELATED"/>
    <property type="match status" value="1"/>
</dbReference>
<feature type="compositionally biased region" description="Polar residues" evidence="1">
    <location>
        <begin position="85"/>
        <end position="94"/>
    </location>
</feature>
<dbReference type="Gene3D" id="1.10.10.60">
    <property type="entry name" value="Homeodomain-like"/>
    <property type="match status" value="1"/>
</dbReference>
<dbReference type="InterPro" id="IPR028002">
    <property type="entry name" value="Myb_DNA-bind_5"/>
</dbReference>
<feature type="compositionally biased region" description="Polar residues" evidence="1">
    <location>
        <begin position="18"/>
        <end position="30"/>
    </location>
</feature>
<feature type="compositionally biased region" description="Basic and acidic residues" evidence="1">
    <location>
        <begin position="225"/>
        <end position="234"/>
    </location>
</feature>
<sequence length="467" mass="52066">MADPDVMVKSKKEDEKYFTQQGKESLNDPTMSLPIITSVVSLIVKQEEDPSLMDHLKSESSEEIHLPITGGTEEDMQQEEDQIDSHTSTPSSITKRTRAPKFSDDELDVLVRRVCEDFTRLSKKSRLSVAQKNQIWKKIAEDVNALGIKKRTVKQCKHRWQDIRGRVRVKSRKAWKHANRTGGDPRCDLKLTSLEDCVMSTIHYEQVMELCGGMDTAEVPTNAEENGKDPEEGTSKGVPEMEAPCSSVKHEEEETEPLLPTQEVKEEKEEEIVTVTLPPLNPVAKEVPQNHPATSPPAREPRPELRQVWEKQQEWNTGVHRLLGQVANGVQATVEQLKLTGNAILQELQESRRQAERHFEEQQRHSLMLCQELRELRSELCSTLLGAAGRFSLSMAPSFCHALYPPLALFLSTANNTGQLPPPASSSLANNSNPLATAAPPCQSSNPLAAEPQVSQNVPSDGELGTR</sequence>
<evidence type="ECO:0000313" key="5">
    <source>
        <dbReference type="RefSeq" id="XP_030053288.1"/>
    </source>
</evidence>
<proteinExistence type="predicted"/>
<dbReference type="RefSeq" id="XP_030053287.1">
    <property type="nucleotide sequence ID" value="XM_030197427.1"/>
</dbReference>
<dbReference type="PANTHER" id="PTHR23098:SF16">
    <property type="entry name" value="REGULATORY PROTEIN ZESTE"/>
    <property type="match status" value="1"/>
</dbReference>
<dbReference type="KEGG" id="muo:115466273"/>
<feature type="region of interest" description="Disordered" evidence="1">
    <location>
        <begin position="420"/>
        <end position="467"/>
    </location>
</feature>
<feature type="compositionally biased region" description="Low complexity" evidence="1">
    <location>
        <begin position="425"/>
        <end position="441"/>
    </location>
</feature>
<protein>
    <submittedName>
        <fullName evidence="4 5">Myb-related transcription factor, partner of profilin-like</fullName>
    </submittedName>
</protein>
<dbReference type="AlphaFoldDB" id="A0A6P7XLA0"/>
<evidence type="ECO:0000313" key="3">
    <source>
        <dbReference type="Proteomes" id="UP000515156"/>
    </source>
</evidence>
<evidence type="ECO:0000313" key="4">
    <source>
        <dbReference type="RefSeq" id="XP_030053287.1"/>
    </source>
</evidence>
<feature type="domain" description="Myb-like" evidence="2">
    <location>
        <begin position="94"/>
        <end position="164"/>
    </location>
</feature>